<dbReference type="SUPFAM" id="SSF51182">
    <property type="entry name" value="RmlC-like cupins"/>
    <property type="match status" value="1"/>
</dbReference>
<dbReference type="Pfam" id="PF01381">
    <property type="entry name" value="HTH_3"/>
    <property type="match status" value="1"/>
</dbReference>
<evidence type="ECO:0000259" key="3">
    <source>
        <dbReference type="PROSITE" id="PS50943"/>
    </source>
</evidence>
<dbReference type="EMBL" id="BAAAYR010000001">
    <property type="protein sequence ID" value="GAA3550336.1"/>
    <property type="molecule type" value="Genomic_DNA"/>
</dbReference>
<dbReference type="CDD" id="cd00093">
    <property type="entry name" value="HTH_XRE"/>
    <property type="match status" value="1"/>
</dbReference>
<dbReference type="InterPro" id="IPR014710">
    <property type="entry name" value="RmlC-like_jellyroll"/>
</dbReference>
<dbReference type="RefSeq" id="WP_204912694.1">
    <property type="nucleotide sequence ID" value="NZ_BAAAYR010000001.1"/>
</dbReference>
<evidence type="ECO:0000313" key="4">
    <source>
        <dbReference type="EMBL" id="GAA3550336.1"/>
    </source>
</evidence>
<dbReference type="PANTHER" id="PTHR46797">
    <property type="entry name" value="HTH-TYPE TRANSCRIPTIONAL REGULATOR"/>
    <property type="match status" value="1"/>
</dbReference>
<evidence type="ECO:0000256" key="1">
    <source>
        <dbReference type="ARBA" id="ARBA00023125"/>
    </source>
</evidence>
<evidence type="ECO:0000256" key="2">
    <source>
        <dbReference type="SAM" id="MobiDB-lite"/>
    </source>
</evidence>
<dbReference type="InterPro" id="IPR010982">
    <property type="entry name" value="Lambda_DNA-bd_dom_sf"/>
</dbReference>
<gene>
    <name evidence="4" type="ORF">GCM10022197_01490</name>
</gene>
<dbReference type="Gene3D" id="2.60.120.10">
    <property type="entry name" value="Jelly Rolls"/>
    <property type="match status" value="1"/>
</dbReference>
<dbReference type="PANTHER" id="PTHR46797:SF1">
    <property type="entry name" value="METHYLPHOSPHONATE SYNTHASE"/>
    <property type="match status" value="1"/>
</dbReference>
<feature type="region of interest" description="Disordered" evidence="2">
    <location>
        <begin position="187"/>
        <end position="206"/>
    </location>
</feature>
<name>A0ABP6WDN7_9ACTN</name>
<dbReference type="InterPro" id="IPR011051">
    <property type="entry name" value="RmlC_Cupin_sf"/>
</dbReference>
<dbReference type="InterPro" id="IPR050807">
    <property type="entry name" value="TransReg_Diox_bact_type"/>
</dbReference>
<accession>A0ABP6WDN7</accession>
<dbReference type="PROSITE" id="PS50943">
    <property type="entry name" value="HTH_CROC1"/>
    <property type="match status" value="1"/>
</dbReference>
<feature type="domain" description="HTH cro/C1-type" evidence="3">
    <location>
        <begin position="15"/>
        <end position="69"/>
    </location>
</feature>
<proteinExistence type="predicted"/>
<dbReference type="SMART" id="SM00530">
    <property type="entry name" value="HTH_XRE"/>
    <property type="match status" value="1"/>
</dbReference>
<dbReference type="InterPro" id="IPR013096">
    <property type="entry name" value="Cupin_2"/>
</dbReference>
<dbReference type="InterPro" id="IPR001387">
    <property type="entry name" value="Cro/C1-type_HTH"/>
</dbReference>
<dbReference type="CDD" id="cd02209">
    <property type="entry name" value="cupin_XRE_C"/>
    <property type="match status" value="1"/>
</dbReference>
<dbReference type="Proteomes" id="UP001500767">
    <property type="component" value="Unassembled WGS sequence"/>
</dbReference>
<evidence type="ECO:0000313" key="5">
    <source>
        <dbReference type="Proteomes" id="UP001500767"/>
    </source>
</evidence>
<protein>
    <submittedName>
        <fullName evidence="4">XRE family transcriptional regulator</fullName>
    </submittedName>
</protein>
<dbReference type="Gene3D" id="1.10.260.40">
    <property type="entry name" value="lambda repressor-like DNA-binding domains"/>
    <property type="match status" value="1"/>
</dbReference>
<keyword evidence="1" id="KW-0238">DNA-binding</keyword>
<dbReference type="Pfam" id="PF07883">
    <property type="entry name" value="Cupin_2"/>
    <property type="match status" value="1"/>
</dbReference>
<comment type="caution">
    <text evidence="4">The sequence shown here is derived from an EMBL/GenBank/DDBJ whole genome shotgun (WGS) entry which is preliminary data.</text>
</comment>
<reference evidence="5" key="1">
    <citation type="journal article" date="2019" name="Int. J. Syst. Evol. Microbiol.">
        <title>The Global Catalogue of Microorganisms (GCM) 10K type strain sequencing project: providing services to taxonomists for standard genome sequencing and annotation.</title>
        <authorList>
            <consortium name="The Broad Institute Genomics Platform"/>
            <consortium name="The Broad Institute Genome Sequencing Center for Infectious Disease"/>
            <person name="Wu L."/>
            <person name="Ma J."/>
        </authorList>
    </citation>
    <scope>NUCLEOTIDE SEQUENCE [LARGE SCALE GENOMIC DNA]</scope>
    <source>
        <strain evidence="5">JCM 16540</strain>
    </source>
</reference>
<sequence>MTVEDANDPELGQAIRTMRQVQGLTLVQLAERAGLSNPFLSQVERSKAQPSMQSLQRIATALGTTIALLTASAQSSRSDSLVSIVRADDPLVSTHEMGYTRPLVRGARSLNPLEFHVTSDRYEDRYWRHAVAEFIHILSGSLVVDLADEGTHVLKTGDSLYVPEQLDHRWRIPGRWPARALVVQAGPHDDADLEARADHDREDAPR</sequence>
<keyword evidence="5" id="KW-1185">Reference proteome</keyword>
<organism evidence="4 5">
    <name type="scientific">Microlunatus spumicola</name>
    <dbReference type="NCBI Taxonomy" id="81499"/>
    <lineage>
        <taxon>Bacteria</taxon>
        <taxon>Bacillati</taxon>
        <taxon>Actinomycetota</taxon>
        <taxon>Actinomycetes</taxon>
        <taxon>Propionibacteriales</taxon>
        <taxon>Propionibacteriaceae</taxon>
        <taxon>Microlunatus</taxon>
    </lineage>
</organism>